<proteinExistence type="predicted"/>
<evidence type="ECO:0000313" key="3">
    <source>
        <dbReference type="Proteomes" id="UP000823775"/>
    </source>
</evidence>
<accession>A0ABS8T891</accession>
<evidence type="ECO:0000256" key="1">
    <source>
        <dbReference type="SAM" id="Phobius"/>
    </source>
</evidence>
<keyword evidence="1" id="KW-1133">Transmembrane helix</keyword>
<dbReference type="Proteomes" id="UP000823775">
    <property type="component" value="Unassembled WGS sequence"/>
</dbReference>
<comment type="caution">
    <text evidence="2">The sequence shown here is derived from an EMBL/GenBank/DDBJ whole genome shotgun (WGS) entry which is preliminary data.</text>
</comment>
<keyword evidence="1" id="KW-0472">Membrane</keyword>
<feature type="transmembrane region" description="Helical" evidence="1">
    <location>
        <begin position="81"/>
        <end position="101"/>
    </location>
</feature>
<sequence length="223" mass="24699">MDSIFSPKHHTLSLVSCSPISSSLVPRRLRPPSLRHQFLSGSTHYLRPPGLRSRRRCQNVGFQFGAHTSRFVLRASFDSQAVVVVASVVTISALTIVFFEFSKRNANAKKFKEENLQGTKMSSILTTEEVRAPGPVAHTESDAVPSSFVEELNNIFLQEHLNGTKMSNILTTEEVRAPGPIAHTESDAVPSSFVEESNSVYLQEHLHETKISNILTTEEVVQA</sequence>
<keyword evidence="1" id="KW-0812">Transmembrane</keyword>
<organism evidence="2 3">
    <name type="scientific">Datura stramonium</name>
    <name type="common">Jimsonweed</name>
    <name type="synonym">Common thornapple</name>
    <dbReference type="NCBI Taxonomy" id="4076"/>
    <lineage>
        <taxon>Eukaryota</taxon>
        <taxon>Viridiplantae</taxon>
        <taxon>Streptophyta</taxon>
        <taxon>Embryophyta</taxon>
        <taxon>Tracheophyta</taxon>
        <taxon>Spermatophyta</taxon>
        <taxon>Magnoliopsida</taxon>
        <taxon>eudicotyledons</taxon>
        <taxon>Gunneridae</taxon>
        <taxon>Pentapetalae</taxon>
        <taxon>asterids</taxon>
        <taxon>lamiids</taxon>
        <taxon>Solanales</taxon>
        <taxon>Solanaceae</taxon>
        <taxon>Solanoideae</taxon>
        <taxon>Datureae</taxon>
        <taxon>Datura</taxon>
    </lineage>
</organism>
<protein>
    <submittedName>
        <fullName evidence="2">Uncharacterized protein</fullName>
    </submittedName>
</protein>
<dbReference type="EMBL" id="JACEIK010001204">
    <property type="protein sequence ID" value="MCD7467155.1"/>
    <property type="molecule type" value="Genomic_DNA"/>
</dbReference>
<name>A0ABS8T891_DATST</name>
<reference evidence="2 3" key="1">
    <citation type="journal article" date="2021" name="BMC Genomics">
        <title>Datura genome reveals duplications of psychoactive alkaloid biosynthetic genes and high mutation rate following tissue culture.</title>
        <authorList>
            <person name="Rajewski A."/>
            <person name="Carter-House D."/>
            <person name="Stajich J."/>
            <person name="Litt A."/>
        </authorList>
    </citation>
    <scope>NUCLEOTIDE SEQUENCE [LARGE SCALE GENOMIC DNA]</scope>
    <source>
        <strain evidence="2">AR-01</strain>
    </source>
</reference>
<keyword evidence="3" id="KW-1185">Reference proteome</keyword>
<evidence type="ECO:0000313" key="2">
    <source>
        <dbReference type="EMBL" id="MCD7467155.1"/>
    </source>
</evidence>
<gene>
    <name evidence="2" type="ORF">HAX54_004430</name>
</gene>